<feature type="signal peptide" evidence="1">
    <location>
        <begin position="1"/>
        <end position="20"/>
    </location>
</feature>
<gene>
    <name evidence="4" type="ORF">EJ995_03125</name>
</gene>
<dbReference type="InterPro" id="IPR011765">
    <property type="entry name" value="Pept_M16_N"/>
</dbReference>
<protein>
    <submittedName>
        <fullName evidence="4">Insulinase family protein</fullName>
    </submittedName>
</protein>
<accession>A0A3S9MVM3</accession>
<dbReference type="InterPro" id="IPR007863">
    <property type="entry name" value="Peptidase_M16_C"/>
</dbReference>
<keyword evidence="1" id="KW-0732">Signal</keyword>
<dbReference type="PANTHER" id="PTHR11851:SF225">
    <property type="entry name" value="NON-PEPTIDASE HOMOLOG YMXG"/>
    <property type="match status" value="1"/>
</dbReference>
<dbReference type="KEGG" id="noj:EJ995_03125"/>
<keyword evidence="5" id="KW-1185">Reference proteome</keyword>
<dbReference type="OrthoDB" id="9811314at2"/>
<dbReference type="InterPro" id="IPR050361">
    <property type="entry name" value="MPP/UQCRC_Complex"/>
</dbReference>
<dbReference type="PANTHER" id="PTHR11851">
    <property type="entry name" value="METALLOPROTEASE"/>
    <property type="match status" value="1"/>
</dbReference>
<dbReference type="RefSeq" id="WP_126445523.1">
    <property type="nucleotide sequence ID" value="NZ_CP034549.1"/>
</dbReference>
<feature type="domain" description="Peptidase M16 N-terminal" evidence="2">
    <location>
        <begin position="80"/>
        <end position="168"/>
    </location>
</feature>
<evidence type="ECO:0000259" key="2">
    <source>
        <dbReference type="Pfam" id="PF00675"/>
    </source>
</evidence>
<dbReference type="Proteomes" id="UP000279600">
    <property type="component" value="Chromosome"/>
</dbReference>
<dbReference type="GO" id="GO:0046872">
    <property type="term" value="F:metal ion binding"/>
    <property type="evidence" value="ECO:0007669"/>
    <property type="project" value="InterPro"/>
</dbReference>
<dbReference type="EMBL" id="CP034549">
    <property type="protein sequence ID" value="AZQ43275.1"/>
    <property type="molecule type" value="Genomic_DNA"/>
</dbReference>
<evidence type="ECO:0000313" key="5">
    <source>
        <dbReference type="Proteomes" id="UP000279600"/>
    </source>
</evidence>
<organism evidence="4 5">
    <name type="scientific">Nonlabens ponticola</name>
    <dbReference type="NCBI Taxonomy" id="2496866"/>
    <lineage>
        <taxon>Bacteria</taxon>
        <taxon>Pseudomonadati</taxon>
        <taxon>Bacteroidota</taxon>
        <taxon>Flavobacteriia</taxon>
        <taxon>Flavobacteriales</taxon>
        <taxon>Flavobacteriaceae</taxon>
        <taxon>Nonlabens</taxon>
    </lineage>
</organism>
<evidence type="ECO:0000259" key="3">
    <source>
        <dbReference type="Pfam" id="PF05193"/>
    </source>
</evidence>
<dbReference type="Pfam" id="PF00675">
    <property type="entry name" value="Peptidase_M16"/>
    <property type="match status" value="1"/>
</dbReference>
<dbReference type="InterPro" id="IPR011249">
    <property type="entry name" value="Metalloenz_LuxS/M16"/>
</dbReference>
<feature type="chain" id="PRO_5019000256" evidence="1">
    <location>
        <begin position="21"/>
        <end position="688"/>
    </location>
</feature>
<proteinExistence type="predicted"/>
<dbReference type="Gene3D" id="3.30.830.10">
    <property type="entry name" value="Metalloenzyme, LuxS/M16 peptidase-like"/>
    <property type="match status" value="2"/>
</dbReference>
<dbReference type="Pfam" id="PF05193">
    <property type="entry name" value="Peptidase_M16_C"/>
    <property type="match status" value="1"/>
</dbReference>
<evidence type="ECO:0000313" key="4">
    <source>
        <dbReference type="EMBL" id="AZQ43275.1"/>
    </source>
</evidence>
<name>A0A3S9MVM3_9FLAO</name>
<dbReference type="AlphaFoldDB" id="A0A3S9MVM3"/>
<feature type="domain" description="Peptidase M16 C-terminal" evidence="3">
    <location>
        <begin position="198"/>
        <end position="377"/>
    </location>
</feature>
<reference evidence="4 5" key="1">
    <citation type="submission" date="2018-12" db="EMBL/GenBank/DDBJ databases">
        <title>Complete genome of Nonlabens sp. MJ115.</title>
        <authorList>
            <person name="Choi H.S."/>
            <person name="Jung J."/>
        </authorList>
    </citation>
    <scope>NUCLEOTIDE SEQUENCE [LARGE SCALE GENOMIC DNA]</scope>
    <source>
        <strain evidence="4 5">MJ115</strain>
    </source>
</reference>
<dbReference type="SUPFAM" id="SSF63411">
    <property type="entry name" value="LuxS/MPP-like metallohydrolase"/>
    <property type="match status" value="2"/>
</dbReference>
<sequence length="688" mass="75649">MKKQLIYVMALFLVGMTATAQIDRSKVPTSGPTPEINLGEPYTFELKNGLQVLVVEDKKLPTIVMSLDLNNPPIFEGDKAGVQSLAGSIMGKGTTKTPKEKFNEQVDYLGARINVGTGGGFATTLSKYTEEVMALFAEAALNPNFTQEELDTEKSQLIEGIKSGENSAAAVAGRVRSALVYGTDHPAGEFATEETINNVTVADVKEFYNSYFVPSKAYLLISGDIDGKDAKKLVKKYFGDWKAKDAPKPNLPEVNDVAMTQINFVDVPNAVQTELAVYNLSELKMNDEDYHAALIANYIFGGGFGSYLNMNLREENGYTYGAGSGLGAGRNYKSTFRATSKVRNEVTDSAVVETMKELNRIRTEYVSDEDLSNAKAKFLGNFIMQSEDKSVVADRAITIRTNDLDEDFYKDFIKNINAVTKEDVKRVANKYMKRDNMRIVLVGKASDVLENLEKMKIDGKNVPIKYYDKYANPVEKPSGVDIPADATVNTVLADYVKAIGGRDAVTDVKSIALIGTASSPMGELLLNIKKTSKGQYSQTVSVGGNVAMKQVYNNGKGKMSGMQGNMELEGDQLEAVAQEAVLFPEFTYPDQGSLAGAEMMDDKKVYVIQWTDTKKRFYDMSSNLLLGEEVTATSQGQEFKQLTRFEDYKEVKGVKFPTAIIQNLGGQEIRFNINTIKVNEGVVDSDFE</sequence>
<evidence type="ECO:0000256" key="1">
    <source>
        <dbReference type="SAM" id="SignalP"/>
    </source>
</evidence>